<dbReference type="RefSeq" id="WP_126305841.1">
    <property type="nucleotide sequence ID" value="NZ_AP018449.1"/>
</dbReference>
<dbReference type="InterPro" id="IPR032465">
    <property type="entry name" value="ACMSD"/>
</dbReference>
<keyword evidence="4" id="KW-1185">Reference proteome</keyword>
<dbReference type="EMBL" id="AP018449">
    <property type="protein sequence ID" value="BBB89667.1"/>
    <property type="molecule type" value="Genomic_DNA"/>
</dbReference>
<reference evidence="3 4" key="1">
    <citation type="journal article" date="2018" name="Int. J. Syst. Evol. Microbiol.">
        <title>Methylomusa anaerophila gen. nov., sp. nov., an anaerobic methanol-utilizing bacterium isolated from a microbial fuel cell.</title>
        <authorList>
            <person name="Amano N."/>
            <person name="Yamamuro A."/>
            <person name="Miyahara M."/>
            <person name="Kouzuma A."/>
            <person name="Abe T."/>
            <person name="Watanabe K."/>
        </authorList>
    </citation>
    <scope>NUCLEOTIDE SEQUENCE [LARGE SCALE GENOMIC DNA]</scope>
    <source>
        <strain evidence="3 4">MMFC1</strain>
    </source>
</reference>
<protein>
    <submittedName>
        <fullName evidence="3">Amidohydrolase</fullName>
    </submittedName>
</protein>
<evidence type="ECO:0000313" key="3">
    <source>
        <dbReference type="EMBL" id="BBB89667.1"/>
    </source>
</evidence>
<dbReference type="InterPro" id="IPR032466">
    <property type="entry name" value="Metal_Hydrolase"/>
</dbReference>
<organism evidence="3 4">
    <name type="scientific">Methylomusa anaerophila</name>
    <dbReference type="NCBI Taxonomy" id="1930071"/>
    <lineage>
        <taxon>Bacteria</taxon>
        <taxon>Bacillati</taxon>
        <taxon>Bacillota</taxon>
        <taxon>Negativicutes</taxon>
        <taxon>Selenomonadales</taxon>
        <taxon>Sporomusaceae</taxon>
        <taxon>Methylomusa</taxon>
    </lineage>
</organism>
<gene>
    <name evidence="3" type="ORF">MAMMFC1_00300</name>
</gene>
<dbReference type="GO" id="GO:0016831">
    <property type="term" value="F:carboxy-lyase activity"/>
    <property type="evidence" value="ECO:0007669"/>
    <property type="project" value="InterPro"/>
</dbReference>
<dbReference type="PANTHER" id="PTHR21240">
    <property type="entry name" value="2-AMINO-3-CARBOXYLMUCONATE-6-SEMIALDEHYDE DECARBOXYLASE"/>
    <property type="match status" value="1"/>
</dbReference>
<dbReference type="KEGG" id="mana:MAMMFC1_00300"/>
<dbReference type="InterPro" id="IPR006680">
    <property type="entry name" value="Amidohydro-rel"/>
</dbReference>
<name>A0A348AF19_9FIRM</name>
<dbReference type="SUPFAM" id="SSF51556">
    <property type="entry name" value="Metallo-dependent hydrolases"/>
    <property type="match status" value="1"/>
</dbReference>
<dbReference type="Pfam" id="PF04909">
    <property type="entry name" value="Amidohydro_2"/>
    <property type="match status" value="1"/>
</dbReference>
<feature type="domain" description="Amidohydrolase-related" evidence="2">
    <location>
        <begin position="71"/>
        <end position="257"/>
    </location>
</feature>
<keyword evidence="3" id="KW-0378">Hydrolase</keyword>
<dbReference type="OrthoDB" id="9771932at2"/>
<evidence type="ECO:0000313" key="4">
    <source>
        <dbReference type="Proteomes" id="UP000276437"/>
    </source>
</evidence>
<keyword evidence="1" id="KW-0456">Lyase</keyword>
<dbReference type="Proteomes" id="UP000276437">
    <property type="component" value="Chromosome"/>
</dbReference>
<dbReference type="AlphaFoldDB" id="A0A348AF19"/>
<dbReference type="Gene3D" id="3.20.20.140">
    <property type="entry name" value="Metal-dependent hydrolases"/>
    <property type="match status" value="1"/>
</dbReference>
<proteinExistence type="predicted"/>
<evidence type="ECO:0000256" key="1">
    <source>
        <dbReference type="ARBA" id="ARBA00023239"/>
    </source>
</evidence>
<sequence length="266" mass="29529">MIIDSHAHVILPTENQILMMEEAGVDKTILFSTTPHPEKANDLAGFEKEIKLLFNILSGKCTLEERMRNIRHAASELYDTIQKHPDKFLGFGLVPLSLSYEETCEWMEKNIIANGFSGIGEFTFGTGNVGLLETVFKALLEFRAMPVWIHTFHPLTLADIKDIAALTAKFSGIPVILGHMGGVNWLDTIKIAREQKNLYLDLSAVFTTIAPRLAISELPDRTLFSSDAPYGNPLLARKMVEVISPNDKVTEMVLGGNIMGLLNMSQ</sequence>
<dbReference type="GO" id="GO:0016787">
    <property type="term" value="F:hydrolase activity"/>
    <property type="evidence" value="ECO:0007669"/>
    <property type="project" value="UniProtKB-KW"/>
</dbReference>
<evidence type="ECO:0000259" key="2">
    <source>
        <dbReference type="Pfam" id="PF04909"/>
    </source>
</evidence>
<accession>A0A348AF19</accession>